<dbReference type="SUPFAM" id="SSF56176">
    <property type="entry name" value="FAD-binding/transporter-associated domain-like"/>
    <property type="match status" value="1"/>
</dbReference>
<feature type="region of interest" description="Disordered" evidence="2">
    <location>
        <begin position="444"/>
        <end position="464"/>
    </location>
</feature>
<protein>
    <submittedName>
        <fullName evidence="4">FAD/FMN-containing dehydrogenase</fullName>
    </submittedName>
</protein>
<dbReference type="Gene3D" id="3.30.465.10">
    <property type="match status" value="1"/>
</dbReference>
<dbReference type="InterPro" id="IPR036318">
    <property type="entry name" value="FAD-bd_PCMH-like_sf"/>
</dbReference>
<proteinExistence type="predicted"/>
<dbReference type="GO" id="GO:0071949">
    <property type="term" value="F:FAD binding"/>
    <property type="evidence" value="ECO:0007669"/>
    <property type="project" value="InterPro"/>
</dbReference>
<feature type="compositionally biased region" description="Polar residues" evidence="2">
    <location>
        <begin position="448"/>
        <end position="458"/>
    </location>
</feature>
<dbReference type="RefSeq" id="WP_179585094.1">
    <property type="nucleotide sequence ID" value="NZ_JACBYR010000001.1"/>
</dbReference>
<dbReference type="AlphaFoldDB" id="A0A7Y9ISM5"/>
<evidence type="ECO:0000256" key="2">
    <source>
        <dbReference type="SAM" id="MobiDB-lite"/>
    </source>
</evidence>
<sequence length="464" mass="50001">MTYPIAEFCADLGDVPHATDAMTIRKKSRDQFAVSPLLRQSLAGRVADVVASPRSKDDVLTIIKAAVKHRIPLTARGGGTANYGQSVPLQGGILLDMTGLSGIVSINEGNVRALSGTCMADIDVAAREKGWEMRIHPSTRSVSSIAGFVAGGSGGMGSCQWGMLRDRGNITAMEVVSVEAEPRFVELRGRDVELVHHAYGTNAIITEVEMPTTPAWTWKEVIVAFPEFLVASRFGVQLASEPAITKKLISLQEWPVARLMTALGDIVPDGHTMVNCMIAAPTMDAFKGLVDDFGGSIVHESLEGQGFYGAPIYEFAYGHGLRQIQKSQPTYTGLQGMFPAQDLLPTIERVHAAWGGTAPLRMEVFLSQGEVVTMGSPGIVYENEAQMAAIVAKLQSFGVKVANSHTTGVREVGIKQFDDRDAVFKRSMDPHKLLNPGKLDFDDIPASDSRSSLPTQGWSFRKAG</sequence>
<dbReference type="GO" id="GO:0008720">
    <property type="term" value="F:D-lactate dehydrogenase (NAD+) activity"/>
    <property type="evidence" value="ECO:0007669"/>
    <property type="project" value="TreeGrafter"/>
</dbReference>
<dbReference type="InterPro" id="IPR016166">
    <property type="entry name" value="FAD-bd_PCMH"/>
</dbReference>
<accession>A0A7Y9ISM5</accession>
<organism evidence="4 5">
    <name type="scientific">Pigmentiphaga litoralis</name>
    <dbReference type="NCBI Taxonomy" id="516702"/>
    <lineage>
        <taxon>Bacteria</taxon>
        <taxon>Pseudomonadati</taxon>
        <taxon>Pseudomonadota</taxon>
        <taxon>Betaproteobacteria</taxon>
        <taxon>Burkholderiales</taxon>
        <taxon>Alcaligenaceae</taxon>
        <taxon>Pigmentiphaga</taxon>
    </lineage>
</organism>
<evidence type="ECO:0000313" key="4">
    <source>
        <dbReference type="EMBL" id="NYE82317.1"/>
    </source>
</evidence>
<dbReference type="Proteomes" id="UP000542125">
    <property type="component" value="Unassembled WGS sequence"/>
</dbReference>
<evidence type="ECO:0000313" key="5">
    <source>
        <dbReference type="Proteomes" id="UP000542125"/>
    </source>
</evidence>
<comment type="caution">
    <text evidence="4">The sequence shown here is derived from an EMBL/GenBank/DDBJ whole genome shotgun (WGS) entry which is preliminary data.</text>
</comment>
<keyword evidence="5" id="KW-1185">Reference proteome</keyword>
<dbReference type="PANTHER" id="PTHR11748:SF119">
    <property type="entry name" value="D-2-HYDROXYGLUTARATE DEHYDROGENASE"/>
    <property type="match status" value="1"/>
</dbReference>
<name>A0A7Y9ISM5_9BURK</name>
<gene>
    <name evidence="4" type="ORF">FHW18_001588</name>
</gene>
<dbReference type="Pfam" id="PF01565">
    <property type="entry name" value="FAD_binding_4"/>
    <property type="match status" value="1"/>
</dbReference>
<dbReference type="PANTHER" id="PTHR11748">
    <property type="entry name" value="D-LACTATE DEHYDROGENASE"/>
    <property type="match status" value="1"/>
</dbReference>
<evidence type="ECO:0000256" key="1">
    <source>
        <dbReference type="ARBA" id="ARBA00022827"/>
    </source>
</evidence>
<feature type="domain" description="FAD-binding PCMH-type" evidence="3">
    <location>
        <begin position="42"/>
        <end position="215"/>
    </location>
</feature>
<evidence type="ECO:0000259" key="3">
    <source>
        <dbReference type="PROSITE" id="PS51387"/>
    </source>
</evidence>
<dbReference type="PROSITE" id="PS51387">
    <property type="entry name" value="FAD_PCMH"/>
    <property type="match status" value="1"/>
</dbReference>
<keyword evidence="1" id="KW-0285">Flavoprotein</keyword>
<dbReference type="InterPro" id="IPR006094">
    <property type="entry name" value="Oxid_FAD_bind_N"/>
</dbReference>
<dbReference type="GO" id="GO:1903457">
    <property type="term" value="P:lactate catabolic process"/>
    <property type="evidence" value="ECO:0007669"/>
    <property type="project" value="TreeGrafter"/>
</dbReference>
<reference evidence="4 5" key="1">
    <citation type="submission" date="2020-07" db="EMBL/GenBank/DDBJ databases">
        <title>Genomic Encyclopedia of Type Strains, Phase IV (KMG-V): Genome sequencing to study the core and pangenomes of soil and plant-associated prokaryotes.</title>
        <authorList>
            <person name="Whitman W."/>
        </authorList>
    </citation>
    <scope>NUCLEOTIDE SEQUENCE [LARGE SCALE GENOMIC DNA]</scope>
    <source>
        <strain evidence="4 5">SAS40</strain>
    </source>
</reference>
<keyword evidence="1" id="KW-0274">FAD</keyword>
<dbReference type="GO" id="GO:0004458">
    <property type="term" value="F:D-lactate dehydrogenase (cytochrome) activity"/>
    <property type="evidence" value="ECO:0007669"/>
    <property type="project" value="TreeGrafter"/>
</dbReference>
<dbReference type="InterPro" id="IPR016169">
    <property type="entry name" value="FAD-bd_PCMH_sub2"/>
</dbReference>
<dbReference type="EMBL" id="JACBYR010000001">
    <property type="protein sequence ID" value="NYE82317.1"/>
    <property type="molecule type" value="Genomic_DNA"/>
</dbReference>